<dbReference type="AlphaFoldDB" id="A0A7C3UQ48"/>
<feature type="domain" description="OmpR/PhoB-type" evidence="7">
    <location>
        <begin position="132"/>
        <end position="228"/>
    </location>
</feature>
<dbReference type="Gene3D" id="1.10.10.10">
    <property type="entry name" value="Winged helix-like DNA-binding domain superfamily/Winged helix DNA-binding domain"/>
    <property type="match status" value="1"/>
</dbReference>
<dbReference type="PROSITE" id="PS50110">
    <property type="entry name" value="RESPONSE_REGULATORY"/>
    <property type="match status" value="1"/>
</dbReference>
<dbReference type="GO" id="GO:0000976">
    <property type="term" value="F:transcription cis-regulatory region binding"/>
    <property type="evidence" value="ECO:0007669"/>
    <property type="project" value="TreeGrafter"/>
</dbReference>
<keyword evidence="2" id="KW-0902">Two-component regulatory system</keyword>
<dbReference type="InterPro" id="IPR016032">
    <property type="entry name" value="Sig_transdc_resp-reg_C-effctor"/>
</dbReference>
<accession>A0A7C3UQ48</accession>
<dbReference type="PANTHER" id="PTHR48111">
    <property type="entry name" value="REGULATOR OF RPOS"/>
    <property type="match status" value="1"/>
</dbReference>
<comment type="caution">
    <text evidence="8">The sequence shown here is derived from an EMBL/GenBank/DDBJ whole genome shotgun (WGS) entry which is preliminary data.</text>
</comment>
<dbReference type="InterPro" id="IPR039420">
    <property type="entry name" value="WalR-like"/>
</dbReference>
<feature type="modified residue" description="4-aspartylphosphate" evidence="4">
    <location>
        <position position="56"/>
    </location>
</feature>
<evidence type="ECO:0000256" key="5">
    <source>
        <dbReference type="PROSITE-ProRule" id="PRU01091"/>
    </source>
</evidence>
<dbReference type="InterPro" id="IPR011006">
    <property type="entry name" value="CheY-like_superfamily"/>
</dbReference>
<dbReference type="SUPFAM" id="SSF52172">
    <property type="entry name" value="CheY-like"/>
    <property type="match status" value="1"/>
</dbReference>
<dbReference type="SUPFAM" id="SSF46894">
    <property type="entry name" value="C-terminal effector domain of the bipartite response regulators"/>
    <property type="match status" value="1"/>
</dbReference>
<dbReference type="GO" id="GO:0005829">
    <property type="term" value="C:cytosol"/>
    <property type="evidence" value="ECO:0007669"/>
    <property type="project" value="TreeGrafter"/>
</dbReference>
<gene>
    <name evidence="8" type="ORF">ENX07_01565</name>
</gene>
<proteinExistence type="predicted"/>
<dbReference type="PROSITE" id="PS51755">
    <property type="entry name" value="OMPR_PHOB"/>
    <property type="match status" value="1"/>
</dbReference>
<evidence type="ECO:0000256" key="3">
    <source>
        <dbReference type="ARBA" id="ARBA00023125"/>
    </source>
</evidence>
<dbReference type="Pfam" id="PF00486">
    <property type="entry name" value="Trans_reg_C"/>
    <property type="match status" value="1"/>
</dbReference>
<dbReference type="EMBL" id="DTMQ01000011">
    <property type="protein sequence ID" value="HGE98750.1"/>
    <property type="molecule type" value="Genomic_DNA"/>
</dbReference>
<evidence type="ECO:0000256" key="2">
    <source>
        <dbReference type="ARBA" id="ARBA00023012"/>
    </source>
</evidence>
<dbReference type="InterPro" id="IPR001867">
    <property type="entry name" value="OmpR/PhoB-type_DNA-bd"/>
</dbReference>
<protein>
    <submittedName>
        <fullName evidence="8">Response regulator transcription factor</fullName>
    </submittedName>
</protein>
<dbReference type="GO" id="GO:0006355">
    <property type="term" value="P:regulation of DNA-templated transcription"/>
    <property type="evidence" value="ECO:0007669"/>
    <property type="project" value="InterPro"/>
</dbReference>
<dbReference type="Gene3D" id="3.40.50.2300">
    <property type="match status" value="1"/>
</dbReference>
<dbReference type="SMART" id="SM00862">
    <property type="entry name" value="Trans_reg_C"/>
    <property type="match status" value="1"/>
</dbReference>
<dbReference type="SMART" id="SM00448">
    <property type="entry name" value="REC"/>
    <property type="match status" value="1"/>
</dbReference>
<evidence type="ECO:0000256" key="4">
    <source>
        <dbReference type="PROSITE-ProRule" id="PRU00169"/>
    </source>
</evidence>
<keyword evidence="1 4" id="KW-0597">Phosphoprotein</keyword>
<sequence length="229" mass="26360">MKKEKGIIFLVEDEEDIRKLVASYLTEAGYDVYQFGTGEEMLPFLYRKLPDLFLIDILLPGIDGFELTKELRYRSETKSIPIIILTCKGEESDRVLGLELGADDYIVKPFSLRELLARVKAIFRRQKKFAPPETLKCGDIILEPESFKTRVKGKEVNLTTTEFKILRLLLENEGKVLNREAIITGTYGYNKPIIDRTIDVHIRNLRKKLGKEGERIKSIRGVGYKFSPE</sequence>
<evidence type="ECO:0000313" key="8">
    <source>
        <dbReference type="EMBL" id="HGE98750.1"/>
    </source>
</evidence>
<evidence type="ECO:0000256" key="1">
    <source>
        <dbReference type="ARBA" id="ARBA00022553"/>
    </source>
</evidence>
<dbReference type="Pfam" id="PF00072">
    <property type="entry name" value="Response_reg"/>
    <property type="match status" value="1"/>
</dbReference>
<organism evidence="8">
    <name type="scientific">candidate division WOR-3 bacterium</name>
    <dbReference type="NCBI Taxonomy" id="2052148"/>
    <lineage>
        <taxon>Bacteria</taxon>
        <taxon>Bacteria division WOR-3</taxon>
    </lineage>
</organism>
<dbReference type="PANTHER" id="PTHR48111:SF40">
    <property type="entry name" value="PHOSPHATE REGULON TRANSCRIPTIONAL REGULATORY PROTEIN PHOB"/>
    <property type="match status" value="1"/>
</dbReference>
<dbReference type="Gene3D" id="6.10.250.690">
    <property type="match status" value="1"/>
</dbReference>
<evidence type="ECO:0000259" key="7">
    <source>
        <dbReference type="PROSITE" id="PS51755"/>
    </source>
</evidence>
<name>A0A7C3UQ48_UNCW3</name>
<keyword evidence="3 5" id="KW-0238">DNA-binding</keyword>
<reference evidence="8" key="1">
    <citation type="journal article" date="2020" name="mSystems">
        <title>Genome- and Community-Level Interaction Insights into Carbon Utilization and Element Cycling Functions of Hydrothermarchaeota in Hydrothermal Sediment.</title>
        <authorList>
            <person name="Zhou Z."/>
            <person name="Liu Y."/>
            <person name="Xu W."/>
            <person name="Pan J."/>
            <person name="Luo Z.H."/>
            <person name="Li M."/>
        </authorList>
    </citation>
    <scope>NUCLEOTIDE SEQUENCE [LARGE SCALE GENOMIC DNA]</scope>
    <source>
        <strain evidence="8">SpSt-906</strain>
    </source>
</reference>
<dbReference type="InterPro" id="IPR036388">
    <property type="entry name" value="WH-like_DNA-bd_sf"/>
</dbReference>
<dbReference type="GO" id="GO:0032993">
    <property type="term" value="C:protein-DNA complex"/>
    <property type="evidence" value="ECO:0007669"/>
    <property type="project" value="TreeGrafter"/>
</dbReference>
<dbReference type="CDD" id="cd00383">
    <property type="entry name" value="trans_reg_C"/>
    <property type="match status" value="1"/>
</dbReference>
<feature type="domain" description="Response regulatory" evidence="6">
    <location>
        <begin position="7"/>
        <end position="123"/>
    </location>
</feature>
<evidence type="ECO:0000259" key="6">
    <source>
        <dbReference type="PROSITE" id="PS50110"/>
    </source>
</evidence>
<feature type="DNA-binding region" description="OmpR/PhoB-type" evidence="5">
    <location>
        <begin position="132"/>
        <end position="228"/>
    </location>
</feature>
<dbReference type="InterPro" id="IPR001789">
    <property type="entry name" value="Sig_transdc_resp-reg_receiver"/>
</dbReference>
<dbReference type="GO" id="GO:0000156">
    <property type="term" value="F:phosphorelay response regulator activity"/>
    <property type="evidence" value="ECO:0007669"/>
    <property type="project" value="TreeGrafter"/>
</dbReference>